<evidence type="ECO:0000256" key="1">
    <source>
        <dbReference type="ARBA" id="ARBA00009009"/>
    </source>
</evidence>
<comment type="catalytic activity">
    <reaction evidence="5">
        <text>a beta-lactam + H2O = a substituted beta-amino acid</text>
        <dbReference type="Rhea" id="RHEA:20401"/>
        <dbReference type="ChEBI" id="CHEBI:15377"/>
        <dbReference type="ChEBI" id="CHEBI:35627"/>
        <dbReference type="ChEBI" id="CHEBI:140347"/>
        <dbReference type="EC" id="3.5.2.6"/>
    </reaction>
</comment>
<dbReference type="Proteomes" id="UP000215506">
    <property type="component" value="Unassembled WGS sequence"/>
</dbReference>
<organism evidence="9 10">
    <name type="scientific">Nocardia cerradoensis</name>
    <dbReference type="NCBI Taxonomy" id="85688"/>
    <lineage>
        <taxon>Bacteria</taxon>
        <taxon>Bacillati</taxon>
        <taxon>Actinomycetota</taxon>
        <taxon>Actinomycetes</taxon>
        <taxon>Mycobacteriales</taxon>
        <taxon>Nocardiaceae</taxon>
        <taxon>Nocardia</taxon>
    </lineage>
</organism>
<comment type="caution">
    <text evidence="9">The sequence shown here is derived from an EMBL/GenBank/DDBJ whole genome shotgun (WGS) entry which is preliminary data.</text>
</comment>
<dbReference type="InterPro" id="IPR023650">
    <property type="entry name" value="Beta-lactam_class-A_AS"/>
</dbReference>
<dbReference type="EMBL" id="NGAF01000002">
    <property type="protein sequence ID" value="OXR46751.1"/>
    <property type="molecule type" value="Genomic_DNA"/>
</dbReference>
<reference evidence="9 10" key="1">
    <citation type="submission" date="2017-07" db="EMBL/GenBank/DDBJ databases">
        <title>First draft Genome Sequence of Nocardia cerradoensis isolated from human infection.</title>
        <authorList>
            <person name="Carrasco G."/>
        </authorList>
    </citation>
    <scope>NUCLEOTIDE SEQUENCE [LARGE SCALE GENOMIC DNA]</scope>
    <source>
        <strain evidence="9 10">CNM20130759</strain>
    </source>
</reference>
<dbReference type="PROSITE" id="PS00146">
    <property type="entry name" value="BETA_LACTAMASE_A"/>
    <property type="match status" value="1"/>
</dbReference>
<evidence type="ECO:0000256" key="6">
    <source>
        <dbReference type="SAM" id="MobiDB-lite"/>
    </source>
</evidence>
<feature type="chain" id="PRO_5013167062" description="Beta-lactamase" evidence="7">
    <location>
        <begin position="27"/>
        <end position="327"/>
    </location>
</feature>
<feature type="compositionally biased region" description="Low complexity" evidence="6">
    <location>
        <begin position="30"/>
        <end position="57"/>
    </location>
</feature>
<evidence type="ECO:0000256" key="7">
    <source>
        <dbReference type="SAM" id="SignalP"/>
    </source>
</evidence>
<feature type="region of interest" description="Disordered" evidence="6">
    <location>
        <begin position="30"/>
        <end position="59"/>
    </location>
</feature>
<dbReference type="GO" id="GO:0030655">
    <property type="term" value="P:beta-lactam antibiotic catabolic process"/>
    <property type="evidence" value="ECO:0007669"/>
    <property type="project" value="InterPro"/>
</dbReference>
<gene>
    <name evidence="9" type="primary">penP</name>
    <name evidence="9" type="ORF">B7C42_01729</name>
</gene>
<evidence type="ECO:0000259" key="8">
    <source>
        <dbReference type="Pfam" id="PF13354"/>
    </source>
</evidence>
<keyword evidence="10" id="KW-1185">Reference proteome</keyword>
<dbReference type="RefSeq" id="WP_094024857.1">
    <property type="nucleotide sequence ID" value="NZ_NGAF01000002.1"/>
</dbReference>
<accession>A0A231HCU7</accession>
<keyword evidence="4 5" id="KW-0046">Antibiotic resistance</keyword>
<proteinExistence type="inferred from homology"/>
<comment type="similarity">
    <text evidence="1 5">Belongs to the class-A beta-lactamase family.</text>
</comment>
<dbReference type="AlphaFoldDB" id="A0A231HCU7"/>
<dbReference type="GO" id="GO:0008800">
    <property type="term" value="F:beta-lactamase activity"/>
    <property type="evidence" value="ECO:0007669"/>
    <property type="project" value="UniProtKB-UniRule"/>
</dbReference>
<protein>
    <recommendedName>
        <fullName evidence="2 5">Beta-lactamase</fullName>
        <ecNumber evidence="2 5">3.5.2.6</ecNumber>
    </recommendedName>
</protein>
<evidence type="ECO:0000256" key="3">
    <source>
        <dbReference type="ARBA" id="ARBA00022801"/>
    </source>
</evidence>
<evidence type="ECO:0000256" key="5">
    <source>
        <dbReference type="RuleBase" id="RU361140"/>
    </source>
</evidence>
<dbReference type="EC" id="3.5.2.6" evidence="2 5"/>
<dbReference type="PANTHER" id="PTHR35333">
    <property type="entry name" value="BETA-LACTAMASE"/>
    <property type="match status" value="1"/>
</dbReference>
<evidence type="ECO:0000256" key="2">
    <source>
        <dbReference type="ARBA" id="ARBA00012865"/>
    </source>
</evidence>
<keyword evidence="3 5" id="KW-0378">Hydrolase</keyword>
<name>A0A231HCU7_9NOCA</name>
<feature type="domain" description="Beta-lactamase class A catalytic" evidence="8">
    <location>
        <begin position="80"/>
        <end position="294"/>
    </location>
</feature>
<dbReference type="PRINTS" id="PR00118">
    <property type="entry name" value="BLACTAMASEA"/>
</dbReference>
<dbReference type="SUPFAM" id="SSF56601">
    <property type="entry name" value="beta-lactamase/transpeptidase-like"/>
    <property type="match status" value="1"/>
</dbReference>
<evidence type="ECO:0000313" key="10">
    <source>
        <dbReference type="Proteomes" id="UP000215506"/>
    </source>
</evidence>
<dbReference type="InterPro" id="IPR045155">
    <property type="entry name" value="Beta-lactam_cat"/>
</dbReference>
<dbReference type="Gene3D" id="3.40.710.10">
    <property type="entry name" value="DD-peptidase/beta-lactamase superfamily"/>
    <property type="match status" value="1"/>
</dbReference>
<dbReference type="InterPro" id="IPR000871">
    <property type="entry name" value="Beta-lactam_class-A"/>
</dbReference>
<keyword evidence="7" id="KW-0732">Signal</keyword>
<evidence type="ECO:0000256" key="4">
    <source>
        <dbReference type="ARBA" id="ARBA00023251"/>
    </source>
</evidence>
<dbReference type="PANTHER" id="PTHR35333:SF3">
    <property type="entry name" value="BETA-LACTAMASE-TYPE TRANSPEPTIDASE FOLD CONTAINING PROTEIN"/>
    <property type="match status" value="1"/>
</dbReference>
<dbReference type="Pfam" id="PF13354">
    <property type="entry name" value="Beta-lactamase2"/>
    <property type="match status" value="1"/>
</dbReference>
<dbReference type="GO" id="GO:0046677">
    <property type="term" value="P:response to antibiotic"/>
    <property type="evidence" value="ECO:0007669"/>
    <property type="project" value="UniProtKB-UniRule"/>
</dbReference>
<dbReference type="NCBIfam" id="NF033103">
    <property type="entry name" value="bla_class_A"/>
    <property type="match status" value="1"/>
</dbReference>
<dbReference type="InterPro" id="IPR012338">
    <property type="entry name" value="Beta-lactam/transpept-like"/>
</dbReference>
<evidence type="ECO:0000313" key="9">
    <source>
        <dbReference type="EMBL" id="OXR46751.1"/>
    </source>
</evidence>
<sequence length="327" mass="34252">MTPPRFTRSAVLVAAAATLIPLSACGADRSAAPGSTSAGSTSAGSTPAGSTPGPTSTVPLADESLAEFRDLEARLHGRLGVYALDTGTGRAVEYRPDERFPYCSTFKALAAGALLSTLPPAELDRRVTYTRADLLPNSPVTEQHVDQGMTLREIMDAAVRFSDNTAGNLMFAELGGPQGLQQRLRAIGDSTTRMDRTETTLNEALPGDERDTSTPRALAADLRHYVLDPSVAADDRDVLTGLLRANTTGAALIRAGVPAGWQVGDKTGAGDYGTRNDIAVAWPPGRAPIVLTILSTRDRPDAEYDNAAIARAATIAIATLDGTAIPR</sequence>
<feature type="signal peptide" evidence="7">
    <location>
        <begin position="1"/>
        <end position="26"/>
    </location>
</feature>